<comment type="caution">
    <text evidence="3">The sequence shown here is derived from an EMBL/GenBank/DDBJ whole genome shotgun (WGS) entry which is preliminary data.</text>
</comment>
<gene>
    <name evidence="3" type="ORF">BJ212DRAFT_1382548</name>
</gene>
<accession>A0A9P7J8Q3</accession>
<dbReference type="Gene3D" id="1.20.1280.50">
    <property type="match status" value="1"/>
</dbReference>
<dbReference type="Pfam" id="PF12937">
    <property type="entry name" value="F-box-like"/>
    <property type="match status" value="1"/>
</dbReference>
<reference evidence="3" key="1">
    <citation type="journal article" date="2020" name="New Phytol.">
        <title>Comparative genomics reveals dynamic genome evolution in host specialist ectomycorrhizal fungi.</title>
        <authorList>
            <person name="Lofgren L.A."/>
            <person name="Nguyen N.H."/>
            <person name="Vilgalys R."/>
            <person name="Ruytinx J."/>
            <person name="Liao H.L."/>
            <person name="Branco S."/>
            <person name="Kuo A."/>
            <person name="LaButti K."/>
            <person name="Lipzen A."/>
            <person name="Andreopoulos W."/>
            <person name="Pangilinan J."/>
            <person name="Riley R."/>
            <person name="Hundley H."/>
            <person name="Na H."/>
            <person name="Barry K."/>
            <person name="Grigoriev I.V."/>
            <person name="Stajich J.E."/>
            <person name="Kennedy P.G."/>
        </authorList>
    </citation>
    <scope>NUCLEOTIDE SEQUENCE</scope>
    <source>
        <strain evidence="3">MN1</strain>
    </source>
</reference>
<dbReference type="Proteomes" id="UP000807769">
    <property type="component" value="Unassembled WGS sequence"/>
</dbReference>
<evidence type="ECO:0000256" key="1">
    <source>
        <dbReference type="SAM" id="MobiDB-lite"/>
    </source>
</evidence>
<proteinExistence type="predicted"/>
<evidence type="ECO:0000259" key="2">
    <source>
        <dbReference type="Pfam" id="PF12937"/>
    </source>
</evidence>
<dbReference type="AlphaFoldDB" id="A0A9P7J8Q3"/>
<feature type="region of interest" description="Disordered" evidence="1">
    <location>
        <begin position="588"/>
        <end position="608"/>
    </location>
</feature>
<sequence>MTFSCLEEWSKSLARDITRLSGPEITADIPALTSKAQSEIDDELTALKERMRYLRTRRNSLSPVSSIPPEILGAIFDHHVQRTQLLHAPDAPAVLSWLNIGHVCRHWREVTLGTPELWATPFLVSLQATEEMLLRSKMVPLKLRTGRRYRIDCVQKTLTHIERLQEVSLPFFSHAFGSGTTHHCIAEFLDKLSSCSAPKLQSLFFEVEFKQTPRITIPTSFPAPNLRSLQIKHCDLSWVSPVLTGLTVLTIKKLSPECLPTLEELISALRRMPALHTLELEDALPTLPLQTTSLPRTPRAMNVRLPHLKQLCLAAKMLEVANVLARIELQESTTEVRLFCEGFSGNPNHQWNASLPIISRALKSCFKASPDKSRPVPRSMRLSSTGNCIRLHSSAVRNPPSWVGSKSGAYLDPDLLAENSVTLLFDFPDNMRRTILSDLQKVVPLGSIEAMYFHFFFPCWDGFWTDLLGRDATRNLAYMHIQGPCQALEELLKSLRSRKHSVSRRVDGRSQQGPIFAPVLSHLVLHDLEFGSSILNWLRPSDLLDVLIDRVNEGRGLDRLEFISTAGILARDVKLLREVVADVSWDEYESSDEDSDHDYDYDYDSDYDDPIDYGFYSDHGYSS</sequence>
<dbReference type="EMBL" id="JABBWG010000037">
    <property type="protein sequence ID" value="KAG1808678.1"/>
    <property type="molecule type" value="Genomic_DNA"/>
</dbReference>
<evidence type="ECO:0000313" key="3">
    <source>
        <dbReference type="EMBL" id="KAG1808678.1"/>
    </source>
</evidence>
<name>A0A9P7J8Q3_9AGAM</name>
<keyword evidence="4" id="KW-1185">Reference proteome</keyword>
<organism evidence="3 4">
    <name type="scientific">Suillus subaureus</name>
    <dbReference type="NCBI Taxonomy" id="48587"/>
    <lineage>
        <taxon>Eukaryota</taxon>
        <taxon>Fungi</taxon>
        <taxon>Dikarya</taxon>
        <taxon>Basidiomycota</taxon>
        <taxon>Agaricomycotina</taxon>
        <taxon>Agaricomycetes</taxon>
        <taxon>Agaricomycetidae</taxon>
        <taxon>Boletales</taxon>
        <taxon>Suillineae</taxon>
        <taxon>Suillaceae</taxon>
        <taxon>Suillus</taxon>
    </lineage>
</organism>
<dbReference type="RefSeq" id="XP_041188771.1">
    <property type="nucleotide sequence ID" value="XM_041336702.1"/>
</dbReference>
<evidence type="ECO:0000313" key="4">
    <source>
        <dbReference type="Proteomes" id="UP000807769"/>
    </source>
</evidence>
<dbReference type="GeneID" id="64630719"/>
<feature type="domain" description="F-box" evidence="2">
    <location>
        <begin position="65"/>
        <end position="123"/>
    </location>
</feature>
<protein>
    <recommendedName>
        <fullName evidence="2">F-box domain-containing protein</fullName>
    </recommendedName>
</protein>
<dbReference type="OrthoDB" id="3181669at2759"/>
<dbReference type="InterPro" id="IPR001810">
    <property type="entry name" value="F-box_dom"/>
</dbReference>